<protein>
    <recommendedName>
        <fullName evidence="3">ABC transporter substrate-binding protein</fullName>
    </recommendedName>
</protein>
<sequence>MESTVATEVWHNSIVRARHLTVAGLSIGATCKALIATLLCSAVLLSLCSAAAASDRGADLAATPPQRVLFVASKDTSIYRQIVTAGQSVVAGENSAVVLADQTTESALRTELARFAPALVVTVGTAAAQLAYPVVFAADSPAAKPPLLLSTLLTRSAYQVFAERYVATANRSDAVVVVQFLDQPLQRQLHLAALVMPEAERIGLMVGPSTALGEEQISRLAAELGKPIAPVYLSATDNPIRVLEPALAASEVFVPLADSRQFNLATSRWILQLSYRYRRPVVGYSASYADAGAVAAVYTSAEDVAAQLAATLSQWQREGLPEQSAQRPPQQFSISLNHAAAAALDIPLADQSYYRRELEKSDSGAAYELD</sequence>
<dbReference type="AlphaFoldDB" id="A0A4Y8UEQ6"/>
<gene>
    <name evidence="1" type="ORF">E3W66_07520</name>
</gene>
<accession>A0A4Y8UEQ6</accession>
<reference evidence="1 2" key="1">
    <citation type="submission" date="2019-03" db="EMBL/GenBank/DDBJ databases">
        <title>Draft genome of Gammaproteobacteria bacterium LSUCC0057, a member of the SAR92 clade.</title>
        <authorList>
            <person name="Lanclos V.C."/>
            <person name="Doiron C."/>
            <person name="Henson M.W."/>
            <person name="Thrash J.C."/>
        </authorList>
    </citation>
    <scope>NUCLEOTIDE SEQUENCE [LARGE SCALE GENOMIC DNA]</scope>
    <source>
        <strain evidence="1 2">LSUCC0057</strain>
    </source>
</reference>
<dbReference type="PANTHER" id="PTHR35271:SF1">
    <property type="entry name" value="ABC TRANSPORTER, SUBSTRATE-BINDING LIPOPROTEIN"/>
    <property type="match status" value="1"/>
</dbReference>
<dbReference type="PANTHER" id="PTHR35271">
    <property type="entry name" value="ABC TRANSPORTER, SUBSTRATE-BINDING LIPOPROTEIN-RELATED"/>
    <property type="match status" value="1"/>
</dbReference>
<dbReference type="OrthoDB" id="9178917at2"/>
<evidence type="ECO:0000313" key="1">
    <source>
        <dbReference type="EMBL" id="TFH67336.1"/>
    </source>
</evidence>
<proteinExistence type="predicted"/>
<dbReference type="EMBL" id="SPIA01000003">
    <property type="protein sequence ID" value="TFH67336.1"/>
    <property type="molecule type" value="Genomic_DNA"/>
</dbReference>
<keyword evidence="2" id="KW-1185">Reference proteome</keyword>
<organism evidence="1 2">
    <name type="scientific">Gammaproteobacteria bacterium LSUCC0057</name>
    <dbReference type="NCBI Taxonomy" id="2559237"/>
    <lineage>
        <taxon>Bacteria</taxon>
        <taxon>Pseudomonadati</taxon>
        <taxon>Pseudomonadota</taxon>
        <taxon>Gammaproteobacteria</taxon>
        <taxon>Cellvibrionales</taxon>
        <taxon>Porticoccaceae</taxon>
        <taxon>SAR92 clade</taxon>
    </lineage>
</organism>
<evidence type="ECO:0008006" key="3">
    <source>
        <dbReference type="Google" id="ProtNLM"/>
    </source>
</evidence>
<name>A0A4Y8UEQ6_9GAMM</name>
<dbReference type="Proteomes" id="UP000298133">
    <property type="component" value="Unassembled WGS sequence"/>
</dbReference>
<dbReference type="InterPro" id="IPR007487">
    <property type="entry name" value="ABC_transpt-TYRBP-like"/>
</dbReference>
<comment type="caution">
    <text evidence="1">The sequence shown here is derived from an EMBL/GenBank/DDBJ whole genome shotgun (WGS) entry which is preliminary data.</text>
</comment>
<dbReference type="Gene3D" id="3.40.50.2300">
    <property type="match status" value="1"/>
</dbReference>
<evidence type="ECO:0000313" key="2">
    <source>
        <dbReference type="Proteomes" id="UP000298133"/>
    </source>
</evidence>